<accession>A0A0J6SWI0</accession>
<comment type="caution">
    <text evidence="2">The sequence shown here is derived from an EMBL/GenBank/DDBJ whole genome shotgun (WGS) entry which is preliminary data.</text>
</comment>
<feature type="transmembrane region" description="Helical" evidence="1">
    <location>
        <begin position="105"/>
        <end position="130"/>
    </location>
</feature>
<name>A0A0J6SWI0_9HYPH</name>
<dbReference type="OrthoDB" id="9811204at2"/>
<feature type="transmembrane region" description="Helical" evidence="1">
    <location>
        <begin position="136"/>
        <end position="153"/>
    </location>
</feature>
<feature type="transmembrane region" description="Helical" evidence="1">
    <location>
        <begin position="70"/>
        <end position="93"/>
    </location>
</feature>
<sequence length="189" mass="19689">MFVSADEVTRSLRGTAGLIGRRPDALRHFDVSERGFWRSFGAIWLTAPAVTVALFLERGAGTAPFQLDHITASVVAGLLAGFLAVPLAMIAVLRRLGRTRAYVPFVVVTNWCLAAGLLALTLPGCLLLLGLATPDLAALEASAFLVVVLWLHARAARAILGLPGPVAVMVTLACFALVAGLAGGAHALV</sequence>
<evidence type="ECO:0000313" key="2">
    <source>
        <dbReference type="EMBL" id="KMO38059.1"/>
    </source>
</evidence>
<feature type="transmembrane region" description="Helical" evidence="1">
    <location>
        <begin position="165"/>
        <end position="188"/>
    </location>
</feature>
<keyword evidence="1" id="KW-0812">Transmembrane</keyword>
<organism evidence="2 3">
    <name type="scientific">Methylobacterium aquaticum</name>
    <dbReference type="NCBI Taxonomy" id="270351"/>
    <lineage>
        <taxon>Bacteria</taxon>
        <taxon>Pseudomonadati</taxon>
        <taxon>Pseudomonadota</taxon>
        <taxon>Alphaproteobacteria</taxon>
        <taxon>Hyphomicrobiales</taxon>
        <taxon>Methylobacteriaceae</taxon>
        <taxon>Methylobacterium</taxon>
    </lineage>
</organism>
<dbReference type="RefSeq" id="WP_048463149.1">
    <property type="nucleotide sequence ID" value="NZ_LABX01000050.1"/>
</dbReference>
<keyword evidence="1" id="KW-0472">Membrane</keyword>
<protein>
    <recommendedName>
        <fullName evidence="4">Yip1 domain-containing protein</fullName>
    </recommendedName>
</protein>
<proteinExistence type="predicted"/>
<evidence type="ECO:0000256" key="1">
    <source>
        <dbReference type="SAM" id="Phobius"/>
    </source>
</evidence>
<dbReference type="AlphaFoldDB" id="A0A0J6SWI0"/>
<evidence type="ECO:0008006" key="4">
    <source>
        <dbReference type="Google" id="ProtNLM"/>
    </source>
</evidence>
<keyword evidence="1" id="KW-1133">Transmembrane helix</keyword>
<dbReference type="Proteomes" id="UP000035929">
    <property type="component" value="Unassembled WGS sequence"/>
</dbReference>
<feature type="transmembrane region" description="Helical" evidence="1">
    <location>
        <begin position="36"/>
        <end position="55"/>
    </location>
</feature>
<gene>
    <name evidence="2" type="ORF">VP06_07135</name>
</gene>
<evidence type="ECO:0000313" key="3">
    <source>
        <dbReference type="Proteomes" id="UP000035929"/>
    </source>
</evidence>
<dbReference type="EMBL" id="LABX01000050">
    <property type="protein sequence ID" value="KMO38059.1"/>
    <property type="molecule type" value="Genomic_DNA"/>
</dbReference>
<reference evidence="2 3" key="1">
    <citation type="submission" date="2015-03" db="EMBL/GenBank/DDBJ databases">
        <title>Genome sequencing of Methylobacterium aquaticum DSM16371 type strain.</title>
        <authorList>
            <person name="Chaudhry V."/>
            <person name="Patil P.B."/>
        </authorList>
    </citation>
    <scope>NUCLEOTIDE SEQUENCE [LARGE SCALE GENOMIC DNA]</scope>
    <source>
        <strain evidence="2 3">DSM 16371</strain>
    </source>
</reference>
<dbReference type="PATRIC" id="fig|270351.6.peg.6069"/>